<proteinExistence type="predicted"/>
<keyword evidence="2" id="KW-0285">Flavoprotein</keyword>
<dbReference type="SUPFAM" id="SSF56425">
    <property type="entry name" value="Succinate dehydrogenase/fumarate reductase flavoprotein, catalytic domain"/>
    <property type="match status" value="1"/>
</dbReference>
<accession>A0ABT9NGC0</accession>
<evidence type="ECO:0000256" key="4">
    <source>
        <dbReference type="ARBA" id="ARBA00023002"/>
    </source>
</evidence>
<reference evidence="6 7" key="1">
    <citation type="submission" date="2023-07" db="EMBL/GenBank/DDBJ databases">
        <title>Sequencing the genomes of 1000 actinobacteria strains.</title>
        <authorList>
            <person name="Klenk H.-P."/>
        </authorList>
    </citation>
    <scope>NUCLEOTIDE SEQUENCE [LARGE SCALE GENOMIC DNA]</scope>
    <source>
        <strain evidence="6 7">DSM 17163</strain>
    </source>
</reference>
<name>A0ABT9NGC0_9ACTO</name>
<gene>
    <name evidence="6" type="ORF">J2S70_001031</name>
</gene>
<evidence type="ECO:0000313" key="7">
    <source>
        <dbReference type="Proteomes" id="UP001243212"/>
    </source>
</evidence>
<dbReference type="InterPro" id="IPR027477">
    <property type="entry name" value="Succ_DH/fumarate_Rdtase_cat_sf"/>
</dbReference>
<comment type="caution">
    <text evidence="6">The sequence shown here is derived from an EMBL/GenBank/DDBJ whole genome shotgun (WGS) entry which is preliminary data.</text>
</comment>
<dbReference type="Pfam" id="PF00890">
    <property type="entry name" value="FAD_binding_2"/>
    <property type="match status" value="1"/>
</dbReference>
<dbReference type="PANTHER" id="PTHR43400">
    <property type="entry name" value="FUMARATE REDUCTASE"/>
    <property type="match status" value="1"/>
</dbReference>
<dbReference type="InterPro" id="IPR003953">
    <property type="entry name" value="FAD-dep_OxRdtase_2_FAD-bd"/>
</dbReference>
<dbReference type="SUPFAM" id="SSF51905">
    <property type="entry name" value="FAD/NAD(P)-binding domain"/>
    <property type="match status" value="1"/>
</dbReference>
<keyword evidence="7" id="KW-1185">Reference proteome</keyword>
<evidence type="ECO:0000313" key="6">
    <source>
        <dbReference type="EMBL" id="MDP9806449.1"/>
    </source>
</evidence>
<comment type="cofactor">
    <cofactor evidence="1">
        <name>FAD</name>
        <dbReference type="ChEBI" id="CHEBI:57692"/>
    </cofactor>
</comment>
<evidence type="ECO:0000256" key="1">
    <source>
        <dbReference type="ARBA" id="ARBA00001974"/>
    </source>
</evidence>
<dbReference type="PANTHER" id="PTHR43400:SF10">
    <property type="entry name" value="3-OXOSTEROID 1-DEHYDROGENASE"/>
    <property type="match status" value="1"/>
</dbReference>
<sequence>MTHTHEYDFVVVGSGTGLLGALAAKEEGMSVLVIEKDKYVGGNTGLSGGGFWIPGNNVLKEHGLKDSYERAAEYITAAVDGEESQDRWDTHLTNGTAAVELLRRRTPLEFNPMEEYSDYFPELPGGSPMGRAVEPKPFDIRKLGDDQKRLRPPGVKAPIPMPVTGKSFRWMNVISRHPRGFYEAGRQAIQGVGGLAIGREYVSGGGALSAGLYKGVVDAGIPIWFDTSMTGLITEGDRVVGVKAKRDGKEIEIRAKKGVLLAAGGFERNKEMRHEYQSEKIDGDWSFGAPGNVGDAINIAQRDAGAGTKFMEEAWWFPAMPLPTGPTFMLSERSLPNQIIVNSKGERFMNEAINYMTAGQIMLKEDEPFWMIMDQTFKNRYIVGGAILPRMPFPQEWYDSGSLIKAESLEELGRKLDMPNLPKTVDRFNLHAANGHDSDFQRGQSAYDRYYGDITVRPNPCLGEIKRAPFYAIRIVPGDLGTCGGIAADGKARALREDGSVIEGLYAAGNAAGNVFGRVYPGPGATIGQGLVYSYTAARHAAGRE</sequence>
<dbReference type="RefSeq" id="WP_307682674.1">
    <property type="nucleotide sequence ID" value="NZ_JAUSQX010000001.1"/>
</dbReference>
<keyword evidence="4" id="KW-0560">Oxidoreductase</keyword>
<feature type="domain" description="FAD-dependent oxidoreductase 2 FAD-binding" evidence="5">
    <location>
        <begin position="8"/>
        <end position="526"/>
    </location>
</feature>
<protein>
    <submittedName>
        <fullName evidence="6">Succinate dehydrogenase/fumarate reductase flavoprotein subunit</fullName>
    </submittedName>
</protein>
<dbReference type="InterPro" id="IPR050315">
    <property type="entry name" value="FAD-oxidoreductase_2"/>
</dbReference>
<keyword evidence="3" id="KW-0274">FAD</keyword>
<evidence type="ECO:0000256" key="2">
    <source>
        <dbReference type="ARBA" id="ARBA00022630"/>
    </source>
</evidence>
<organism evidence="6 7">
    <name type="scientific">Trueperella bonasi</name>
    <dbReference type="NCBI Taxonomy" id="312286"/>
    <lineage>
        <taxon>Bacteria</taxon>
        <taxon>Bacillati</taxon>
        <taxon>Actinomycetota</taxon>
        <taxon>Actinomycetes</taxon>
        <taxon>Actinomycetales</taxon>
        <taxon>Actinomycetaceae</taxon>
        <taxon>Trueperella</taxon>
    </lineage>
</organism>
<dbReference type="EMBL" id="JAUSQX010000001">
    <property type="protein sequence ID" value="MDP9806449.1"/>
    <property type="molecule type" value="Genomic_DNA"/>
</dbReference>
<dbReference type="Gene3D" id="3.50.50.60">
    <property type="entry name" value="FAD/NAD(P)-binding domain"/>
    <property type="match status" value="2"/>
</dbReference>
<evidence type="ECO:0000259" key="5">
    <source>
        <dbReference type="Pfam" id="PF00890"/>
    </source>
</evidence>
<evidence type="ECO:0000256" key="3">
    <source>
        <dbReference type="ARBA" id="ARBA00022827"/>
    </source>
</evidence>
<dbReference type="InterPro" id="IPR036188">
    <property type="entry name" value="FAD/NAD-bd_sf"/>
</dbReference>
<dbReference type="Proteomes" id="UP001243212">
    <property type="component" value="Unassembled WGS sequence"/>
</dbReference>